<dbReference type="PROSITE" id="PS51257">
    <property type="entry name" value="PROKAR_LIPOPROTEIN"/>
    <property type="match status" value="1"/>
</dbReference>
<reference evidence="3 4" key="1">
    <citation type="submission" date="2019-03" db="EMBL/GenBank/DDBJ databases">
        <title>Genomic Encyclopedia of Type Strains, Phase IV (KMG-IV): sequencing the most valuable type-strain genomes for metagenomic binning, comparative biology and taxonomic classification.</title>
        <authorList>
            <person name="Goeker M."/>
        </authorList>
    </citation>
    <scope>NUCLEOTIDE SEQUENCE [LARGE SCALE GENOMIC DNA]</scope>
    <source>
        <strain evidence="3 4">DSM 15505</strain>
    </source>
</reference>
<protein>
    <submittedName>
        <fullName evidence="3">Tetratricopeptide repeat protein</fullName>
    </submittedName>
</protein>
<evidence type="ECO:0000256" key="1">
    <source>
        <dbReference type="PROSITE-ProRule" id="PRU00339"/>
    </source>
</evidence>
<feature type="chain" id="PRO_5020230508" evidence="2">
    <location>
        <begin position="17"/>
        <end position="200"/>
    </location>
</feature>
<proteinExistence type="predicted"/>
<dbReference type="PROSITE" id="PS50005">
    <property type="entry name" value="TPR"/>
    <property type="match status" value="1"/>
</dbReference>
<accession>A0A4R7JIF7</accession>
<sequence>MKAVARAVGMALFALATGCGSLMQAPDQGYEPPGADVPLVRVPLDDEAQRLVSRARDSLARDNPGRVRDYLARIDGRYRYEPDVLLVHGMVDRMTEQPQKAMVHYETLLQVEPTHPGAANDLALLYREEGRIQEAKGLLSTALEAHPDRPRLHYNLAVLYELYLVDLEQALVHYREYQAHSDGEDEKVARWIKDLERRVE</sequence>
<name>A0A4R7JIF7_9GAMM</name>
<dbReference type="EMBL" id="SOAX01000008">
    <property type="protein sequence ID" value="TDT37086.1"/>
    <property type="molecule type" value="Genomic_DNA"/>
</dbReference>
<keyword evidence="2" id="KW-0732">Signal</keyword>
<dbReference type="Proteomes" id="UP000295830">
    <property type="component" value="Unassembled WGS sequence"/>
</dbReference>
<dbReference type="Gene3D" id="1.25.40.10">
    <property type="entry name" value="Tetratricopeptide repeat domain"/>
    <property type="match status" value="1"/>
</dbReference>
<dbReference type="InterPro" id="IPR011990">
    <property type="entry name" value="TPR-like_helical_dom_sf"/>
</dbReference>
<dbReference type="InterPro" id="IPR019734">
    <property type="entry name" value="TPR_rpt"/>
</dbReference>
<dbReference type="SUPFAM" id="SSF48452">
    <property type="entry name" value="TPR-like"/>
    <property type="match status" value="1"/>
</dbReference>
<keyword evidence="4" id="KW-1185">Reference proteome</keyword>
<dbReference type="AlphaFoldDB" id="A0A4R7JIF7"/>
<feature type="signal peptide" evidence="2">
    <location>
        <begin position="1"/>
        <end position="16"/>
    </location>
</feature>
<comment type="caution">
    <text evidence="3">The sequence shown here is derived from an EMBL/GenBank/DDBJ whole genome shotgun (WGS) entry which is preliminary data.</text>
</comment>
<evidence type="ECO:0000313" key="3">
    <source>
        <dbReference type="EMBL" id="TDT37086.1"/>
    </source>
</evidence>
<evidence type="ECO:0000313" key="4">
    <source>
        <dbReference type="Proteomes" id="UP000295830"/>
    </source>
</evidence>
<dbReference type="OrthoDB" id="255821at2"/>
<dbReference type="Pfam" id="PF14559">
    <property type="entry name" value="TPR_19"/>
    <property type="match status" value="1"/>
</dbReference>
<gene>
    <name evidence="3" type="ORF">DES49_3038</name>
</gene>
<keyword evidence="1" id="KW-0802">TPR repeat</keyword>
<evidence type="ECO:0000256" key="2">
    <source>
        <dbReference type="SAM" id="SignalP"/>
    </source>
</evidence>
<dbReference type="RefSeq" id="WP_133737250.1">
    <property type="nucleotide sequence ID" value="NZ_SOAX01000008.1"/>
</dbReference>
<organism evidence="3 4">
    <name type="scientific">Halospina denitrificans</name>
    <dbReference type="NCBI Taxonomy" id="332522"/>
    <lineage>
        <taxon>Bacteria</taxon>
        <taxon>Pseudomonadati</taxon>
        <taxon>Pseudomonadota</taxon>
        <taxon>Gammaproteobacteria</taxon>
        <taxon>Halospina</taxon>
    </lineage>
</organism>
<feature type="repeat" description="TPR" evidence="1">
    <location>
        <begin position="116"/>
        <end position="149"/>
    </location>
</feature>